<organism evidence="3 4">
    <name type="scientific">Pseudomonas fragi</name>
    <dbReference type="NCBI Taxonomy" id="296"/>
    <lineage>
        <taxon>Bacteria</taxon>
        <taxon>Pseudomonadati</taxon>
        <taxon>Pseudomonadota</taxon>
        <taxon>Gammaproteobacteria</taxon>
        <taxon>Pseudomonadales</taxon>
        <taxon>Pseudomonadaceae</taxon>
        <taxon>Pseudomonas</taxon>
    </lineage>
</organism>
<dbReference type="InterPro" id="IPR004629">
    <property type="entry name" value="WecG_TagA_CpsF"/>
</dbReference>
<gene>
    <name evidence="3" type="ORF">PI499_21565</name>
</gene>
<evidence type="ECO:0000256" key="1">
    <source>
        <dbReference type="ARBA" id="ARBA00022676"/>
    </source>
</evidence>
<comment type="caution">
    <text evidence="3">The sequence shown here is derived from an EMBL/GenBank/DDBJ whole genome shotgun (WGS) entry which is preliminary data.</text>
</comment>
<dbReference type="CDD" id="cd06533">
    <property type="entry name" value="Glyco_transf_WecG_TagA"/>
    <property type="match status" value="1"/>
</dbReference>
<sequence length="257" mass="29482">MSMNKNMNRINFLDCPMDVSTMKETVEHIENRIRQKIFTQHVVVNVAKLVNMRKDTVLRDSVETCDIINIDGMGVVLGARFLGHQIPERVAGVDLFHQLLAMCNKNDFSVFLLGATDDVVAKTSEVAQQLYPGISIVGHHHGYFWDDESAMVEKIRKSGAQLLFVAITSPNKENFINRWREQLGVDFVMGVGGTFDVVAGKVKRAPKWMQQYGLEWLYRVFQEPGRMWKRYLTTNLKFAMLLIKEKLKRIFGKIRSA</sequence>
<accession>A0ABT4WZA4</accession>
<reference evidence="3 4" key="1">
    <citation type="submission" date="2023-01" db="EMBL/GenBank/DDBJ databases">
        <title>Effects of deletion of Siderophore biosynthase gene in Pseudomonas fragi on quorum sensing and spoliage ability.</title>
        <authorList>
            <person name="Cui F."/>
            <person name="Wang D."/>
            <person name="Liu J."/>
            <person name="Wang Q."/>
            <person name="Li T."/>
            <person name="Li J."/>
        </authorList>
    </citation>
    <scope>NUCLEOTIDE SEQUENCE [LARGE SCALE GENOMIC DNA]</scope>
    <source>
        <strain evidence="3 4">MS-10</strain>
    </source>
</reference>
<evidence type="ECO:0000313" key="3">
    <source>
        <dbReference type="EMBL" id="MDA7024456.1"/>
    </source>
</evidence>
<protein>
    <submittedName>
        <fullName evidence="3">WecB/TagA/CpsF family glycosyltransferase</fullName>
    </submittedName>
</protein>
<keyword evidence="4" id="KW-1185">Reference proteome</keyword>
<dbReference type="PANTHER" id="PTHR34136:SF1">
    <property type="entry name" value="UDP-N-ACETYL-D-MANNOSAMINURONIC ACID TRANSFERASE"/>
    <property type="match status" value="1"/>
</dbReference>
<evidence type="ECO:0000313" key="4">
    <source>
        <dbReference type="Proteomes" id="UP001212337"/>
    </source>
</evidence>
<proteinExistence type="predicted"/>
<dbReference type="Pfam" id="PF03808">
    <property type="entry name" value="Glyco_tran_WecG"/>
    <property type="match status" value="1"/>
</dbReference>
<dbReference type="RefSeq" id="WP_271351174.1">
    <property type="nucleotide sequence ID" value="NZ_JAQJVI010000047.1"/>
</dbReference>
<dbReference type="NCBIfam" id="TIGR00696">
    <property type="entry name" value="wecG_tagA_cpsF"/>
    <property type="match status" value="1"/>
</dbReference>
<dbReference type="Proteomes" id="UP001212337">
    <property type="component" value="Unassembled WGS sequence"/>
</dbReference>
<evidence type="ECO:0000256" key="2">
    <source>
        <dbReference type="ARBA" id="ARBA00022679"/>
    </source>
</evidence>
<keyword evidence="1" id="KW-0328">Glycosyltransferase</keyword>
<dbReference type="PANTHER" id="PTHR34136">
    <property type="match status" value="1"/>
</dbReference>
<keyword evidence="2" id="KW-0808">Transferase</keyword>
<dbReference type="EMBL" id="JAQJVI010000047">
    <property type="protein sequence ID" value="MDA7024456.1"/>
    <property type="molecule type" value="Genomic_DNA"/>
</dbReference>
<name>A0ABT4WZA4_PSEFR</name>